<evidence type="ECO:0000313" key="1">
    <source>
        <dbReference type="EMBL" id="KAI9910926.1"/>
    </source>
</evidence>
<comment type="caution">
    <text evidence="1">The sequence shown here is derived from an EMBL/GenBank/DDBJ whole genome shotgun (WGS) entry which is preliminary data.</text>
</comment>
<sequence>MNEIPSVVVIMMNTQFCTDLNTSGSFGSFASLSDLLPETLLQTDGQVCTLNKVSGKRVDVATLHGRGPRGSAFFTVVPFPKKYY</sequence>
<proteinExistence type="predicted"/>
<gene>
    <name evidence="1" type="ORF">PsorP6_011108</name>
</gene>
<protein>
    <submittedName>
        <fullName evidence="1">Uncharacterized protein</fullName>
    </submittedName>
</protein>
<accession>A0ACC0VZM7</accession>
<dbReference type="Proteomes" id="UP001163321">
    <property type="component" value="Chromosome 6"/>
</dbReference>
<reference evidence="1 2" key="1">
    <citation type="journal article" date="2022" name="bioRxiv">
        <title>The genome of the oomycete Peronosclerospora sorghi, a cosmopolitan pathogen of maize and sorghum, is inflated with dispersed pseudogenes.</title>
        <authorList>
            <person name="Fletcher K."/>
            <person name="Martin F."/>
            <person name="Isakeit T."/>
            <person name="Cavanaugh K."/>
            <person name="Magill C."/>
            <person name="Michelmore R."/>
        </authorList>
    </citation>
    <scope>NUCLEOTIDE SEQUENCE [LARGE SCALE GENOMIC DNA]</scope>
    <source>
        <strain evidence="1">P6</strain>
    </source>
</reference>
<dbReference type="EMBL" id="CM047585">
    <property type="protein sequence ID" value="KAI9910926.1"/>
    <property type="molecule type" value="Genomic_DNA"/>
</dbReference>
<name>A0ACC0VZM7_9STRA</name>
<evidence type="ECO:0000313" key="2">
    <source>
        <dbReference type="Proteomes" id="UP001163321"/>
    </source>
</evidence>
<organism evidence="1 2">
    <name type="scientific">Peronosclerospora sorghi</name>
    <dbReference type="NCBI Taxonomy" id="230839"/>
    <lineage>
        <taxon>Eukaryota</taxon>
        <taxon>Sar</taxon>
        <taxon>Stramenopiles</taxon>
        <taxon>Oomycota</taxon>
        <taxon>Peronosporomycetes</taxon>
        <taxon>Peronosporales</taxon>
        <taxon>Peronosporaceae</taxon>
        <taxon>Peronosclerospora</taxon>
    </lineage>
</organism>
<keyword evidence="2" id="KW-1185">Reference proteome</keyword>